<dbReference type="EMBL" id="QRIC01000003">
    <property type="protein sequence ID" value="RHG28064.1"/>
    <property type="molecule type" value="Genomic_DNA"/>
</dbReference>
<dbReference type="Pfam" id="PF08808">
    <property type="entry name" value="RES"/>
    <property type="match status" value="1"/>
</dbReference>
<accession>A0A414T1Q1</accession>
<sequence>MICCINCFKDIEIRAAIEMVGHIGNCPICRNRNTWIYDSEKDADKTNVGEMLDSILELYVPESELPTLYPEEEEMLIEDRLLKDWSIFSGSSCEVKQIVSEYVSESLDLESKIAMERVGIPQLFDETYLKDNSIMGKYSWEVFKKYLRNENRFHSKYINLEILESVLKETEIIIPTGTKFYRARVSDKGGYSRKEMWAPPDDVASPGRVNSKGQSCLYLCSHKKTTVKEIRARAFDYVTIATFKLNCNVRVLDLSSIVHSSPFYTENNKVAYLVNERTLRQIQNDMAKPMSRLDSDLDYLPTQYISDFAKFLGYDGVKYFSTFDKASYNVALFDSSACDCTYHRNFLIGDLEYKMSAV</sequence>
<comment type="caution">
    <text evidence="2">The sequence shown here is derived from an EMBL/GenBank/DDBJ whole genome shotgun (WGS) entry which is preliminary data.</text>
</comment>
<evidence type="ECO:0000313" key="3">
    <source>
        <dbReference type="Proteomes" id="UP000284095"/>
    </source>
</evidence>
<feature type="domain" description="RES" evidence="1">
    <location>
        <begin position="192"/>
        <end position="344"/>
    </location>
</feature>
<dbReference type="RefSeq" id="WP_118224316.1">
    <property type="nucleotide sequence ID" value="NZ_QRIC01000003.1"/>
</dbReference>
<keyword evidence="3" id="KW-1185">Reference proteome</keyword>
<protein>
    <submittedName>
        <fullName evidence="2">RES domain-containing protein</fullName>
    </submittedName>
</protein>
<gene>
    <name evidence="2" type="ORF">DW265_02685</name>
</gene>
<evidence type="ECO:0000313" key="2">
    <source>
        <dbReference type="EMBL" id="RHG28064.1"/>
    </source>
</evidence>
<dbReference type="InterPro" id="IPR014914">
    <property type="entry name" value="RES_dom"/>
</dbReference>
<reference evidence="2 3" key="1">
    <citation type="submission" date="2018-08" db="EMBL/GenBank/DDBJ databases">
        <title>A genome reference for cultivated species of the human gut microbiota.</title>
        <authorList>
            <person name="Zou Y."/>
            <person name="Xue W."/>
            <person name="Luo G."/>
        </authorList>
    </citation>
    <scope>NUCLEOTIDE SEQUENCE [LARGE SCALE GENOMIC DNA]</scope>
    <source>
        <strain evidence="2 3">AM22-22</strain>
    </source>
</reference>
<proteinExistence type="predicted"/>
<dbReference type="AlphaFoldDB" id="A0A414T1Q1"/>
<name>A0A414T1Q1_9FIRM</name>
<dbReference type="Proteomes" id="UP000284095">
    <property type="component" value="Unassembled WGS sequence"/>
</dbReference>
<organism evidence="2 3">
    <name type="scientific">Dorea longicatena</name>
    <dbReference type="NCBI Taxonomy" id="88431"/>
    <lineage>
        <taxon>Bacteria</taxon>
        <taxon>Bacillati</taxon>
        <taxon>Bacillota</taxon>
        <taxon>Clostridia</taxon>
        <taxon>Lachnospirales</taxon>
        <taxon>Lachnospiraceae</taxon>
        <taxon>Dorea</taxon>
    </lineage>
</organism>
<dbReference type="SMART" id="SM00953">
    <property type="entry name" value="RES"/>
    <property type="match status" value="1"/>
</dbReference>
<evidence type="ECO:0000259" key="1">
    <source>
        <dbReference type="SMART" id="SM00953"/>
    </source>
</evidence>